<keyword evidence="2" id="KW-1185">Reference proteome</keyword>
<name>A0ABD3BZY5_9LAMI</name>
<reference evidence="2" key="1">
    <citation type="journal article" date="2024" name="IScience">
        <title>Strigolactones Initiate the Formation of Haustorium-like Structures in Castilleja.</title>
        <authorList>
            <person name="Buerger M."/>
            <person name="Peterson D."/>
            <person name="Chory J."/>
        </authorList>
    </citation>
    <scope>NUCLEOTIDE SEQUENCE [LARGE SCALE GENOMIC DNA]</scope>
</reference>
<dbReference type="Proteomes" id="UP001632038">
    <property type="component" value="Unassembled WGS sequence"/>
</dbReference>
<proteinExistence type="predicted"/>
<gene>
    <name evidence="1" type="ORF">CASFOL_031901</name>
</gene>
<evidence type="ECO:0000313" key="2">
    <source>
        <dbReference type="Proteomes" id="UP001632038"/>
    </source>
</evidence>
<accession>A0ABD3BZY5</accession>
<dbReference type="AlphaFoldDB" id="A0ABD3BZY5"/>
<sequence>MNRVQPSYSLTSTMWHFGELEASKSTDGVKRRVIPCYRQPSPHKSDPDGTLDMVLHDEHVNVIGRVVSYEKPTFVPKLETRRMDFKKEK</sequence>
<evidence type="ECO:0000313" key="1">
    <source>
        <dbReference type="EMBL" id="KAL3623085.1"/>
    </source>
</evidence>
<dbReference type="EMBL" id="JAVIJP010000054">
    <property type="protein sequence ID" value="KAL3623085.1"/>
    <property type="molecule type" value="Genomic_DNA"/>
</dbReference>
<protein>
    <submittedName>
        <fullName evidence="1">Uncharacterized protein</fullName>
    </submittedName>
</protein>
<organism evidence="1 2">
    <name type="scientific">Castilleja foliolosa</name>
    <dbReference type="NCBI Taxonomy" id="1961234"/>
    <lineage>
        <taxon>Eukaryota</taxon>
        <taxon>Viridiplantae</taxon>
        <taxon>Streptophyta</taxon>
        <taxon>Embryophyta</taxon>
        <taxon>Tracheophyta</taxon>
        <taxon>Spermatophyta</taxon>
        <taxon>Magnoliopsida</taxon>
        <taxon>eudicotyledons</taxon>
        <taxon>Gunneridae</taxon>
        <taxon>Pentapetalae</taxon>
        <taxon>asterids</taxon>
        <taxon>lamiids</taxon>
        <taxon>Lamiales</taxon>
        <taxon>Orobanchaceae</taxon>
        <taxon>Pedicularideae</taxon>
        <taxon>Castillejinae</taxon>
        <taxon>Castilleja</taxon>
    </lineage>
</organism>
<comment type="caution">
    <text evidence="1">The sequence shown here is derived from an EMBL/GenBank/DDBJ whole genome shotgun (WGS) entry which is preliminary data.</text>
</comment>